<gene>
    <name evidence="2" type="ORF">GCM10010389_51960</name>
</gene>
<dbReference type="Proteomes" id="UP000623010">
    <property type="component" value="Unassembled WGS sequence"/>
</dbReference>
<feature type="compositionally biased region" description="Low complexity" evidence="1">
    <location>
        <begin position="1"/>
        <end position="22"/>
    </location>
</feature>
<protein>
    <recommendedName>
        <fullName evidence="4">CU044_5270 family protein</fullName>
    </recommendedName>
</protein>
<dbReference type="RefSeq" id="WP_229880018.1">
    <property type="nucleotide sequence ID" value="NZ_BMWH01000025.1"/>
</dbReference>
<evidence type="ECO:0000313" key="3">
    <source>
        <dbReference type="Proteomes" id="UP000623010"/>
    </source>
</evidence>
<feature type="region of interest" description="Disordered" evidence="1">
    <location>
        <begin position="1"/>
        <end position="26"/>
    </location>
</feature>
<keyword evidence="3" id="KW-1185">Reference proteome</keyword>
<organism evidence="2 3">
    <name type="scientific">Streptomyces echinoruber</name>
    <dbReference type="NCBI Taxonomy" id="68898"/>
    <lineage>
        <taxon>Bacteria</taxon>
        <taxon>Bacillati</taxon>
        <taxon>Actinomycetota</taxon>
        <taxon>Actinomycetes</taxon>
        <taxon>Kitasatosporales</taxon>
        <taxon>Streptomycetaceae</taxon>
        <taxon>Streptomyces</taxon>
    </lineage>
</organism>
<proteinExistence type="predicted"/>
<sequence length="352" mass="37665">MNTTRIPRTPRTPCDTPDTPVDLGAWDLPPRRRRALKDALLRRIDAEAAPAPAVRAPRLLRPAVVVPACLMAVTATVFTAVTDATDGRAGRADHPAASARHADAAAVVWLDRAATVSARTDAVPVRDDQYVYVRSLVRSNTGAFGGPVHLSPRHTQEVWLLQKRGRVKHVGALRESGPGAQMPGRTVPIEDYGRSAPGVHRPTYAWLAALPTDPDELLALLRGEVRPIEGESVDHAVFGTIGDLLARTLVPPRTAAALYRVAARLPGVTVTRDTVDAAGRHGVGITLDDGVSATRNEWIFDRATLAFLGSRSYFTGRDGRPDVLFGTDAVLERAVVDAVGELPADRRGGEAA</sequence>
<reference evidence="2" key="2">
    <citation type="submission" date="2020-09" db="EMBL/GenBank/DDBJ databases">
        <authorList>
            <person name="Sun Q."/>
            <person name="Ohkuma M."/>
        </authorList>
    </citation>
    <scope>NUCLEOTIDE SEQUENCE</scope>
    <source>
        <strain evidence="2">JCM 5016</strain>
    </source>
</reference>
<comment type="caution">
    <text evidence="2">The sequence shown here is derived from an EMBL/GenBank/DDBJ whole genome shotgun (WGS) entry which is preliminary data.</text>
</comment>
<dbReference type="AlphaFoldDB" id="A0A918RR68"/>
<reference evidence="2" key="1">
    <citation type="journal article" date="2014" name="Int. J. Syst. Evol. Microbiol.">
        <title>Complete genome sequence of Corynebacterium casei LMG S-19264T (=DSM 44701T), isolated from a smear-ripened cheese.</title>
        <authorList>
            <consortium name="US DOE Joint Genome Institute (JGI-PGF)"/>
            <person name="Walter F."/>
            <person name="Albersmeier A."/>
            <person name="Kalinowski J."/>
            <person name="Ruckert C."/>
        </authorList>
    </citation>
    <scope>NUCLEOTIDE SEQUENCE</scope>
    <source>
        <strain evidence="2">JCM 5016</strain>
    </source>
</reference>
<evidence type="ECO:0008006" key="4">
    <source>
        <dbReference type="Google" id="ProtNLM"/>
    </source>
</evidence>
<dbReference type="NCBIfam" id="NF038083">
    <property type="entry name" value="CU044_5270_fam"/>
    <property type="match status" value="1"/>
</dbReference>
<dbReference type="InterPro" id="IPR047789">
    <property type="entry name" value="CU044_5270-like"/>
</dbReference>
<evidence type="ECO:0000256" key="1">
    <source>
        <dbReference type="SAM" id="MobiDB-lite"/>
    </source>
</evidence>
<evidence type="ECO:0000313" key="2">
    <source>
        <dbReference type="EMBL" id="GHA06080.1"/>
    </source>
</evidence>
<accession>A0A918RR68</accession>
<name>A0A918RR68_9ACTN</name>
<dbReference type="EMBL" id="BMWH01000025">
    <property type="protein sequence ID" value="GHA06080.1"/>
    <property type="molecule type" value="Genomic_DNA"/>
</dbReference>